<dbReference type="InterPro" id="IPR010060">
    <property type="entry name" value="NRPS_synth"/>
</dbReference>
<keyword evidence="4" id="KW-0597">Phosphoprotein</keyword>
<dbReference type="InterPro" id="IPR045851">
    <property type="entry name" value="AMP-bd_C_sf"/>
</dbReference>
<dbReference type="OrthoDB" id="9778383at2"/>
<dbReference type="FunFam" id="3.30.300.30:FF:000010">
    <property type="entry name" value="Enterobactin synthetase component F"/>
    <property type="match status" value="1"/>
</dbReference>
<dbReference type="CDD" id="cd05930">
    <property type="entry name" value="A_NRPS"/>
    <property type="match status" value="2"/>
</dbReference>
<feature type="domain" description="Carrier" evidence="6">
    <location>
        <begin position="2545"/>
        <end position="2619"/>
    </location>
</feature>
<evidence type="ECO:0000256" key="4">
    <source>
        <dbReference type="ARBA" id="ARBA00022553"/>
    </source>
</evidence>
<dbReference type="GO" id="GO:0003824">
    <property type="term" value="F:catalytic activity"/>
    <property type="evidence" value="ECO:0007669"/>
    <property type="project" value="InterPro"/>
</dbReference>
<dbReference type="EMBL" id="QFFJ01000003">
    <property type="protein sequence ID" value="RBL88157.1"/>
    <property type="molecule type" value="Genomic_DNA"/>
</dbReference>
<keyword evidence="8" id="KW-1185">Reference proteome</keyword>
<evidence type="ECO:0000256" key="5">
    <source>
        <dbReference type="ARBA" id="ARBA00022737"/>
    </source>
</evidence>
<protein>
    <recommendedName>
        <fullName evidence="6">Carrier domain-containing protein</fullName>
    </recommendedName>
</protein>
<dbReference type="SUPFAM" id="SSF52777">
    <property type="entry name" value="CoA-dependent acyltransferases"/>
    <property type="match status" value="8"/>
</dbReference>
<dbReference type="InterPro" id="IPR023213">
    <property type="entry name" value="CAT-like_dom_sf"/>
</dbReference>
<reference evidence="7 8" key="1">
    <citation type="submission" date="2018-05" db="EMBL/GenBank/DDBJ databases">
        <title>Chitinophaga sp. K3CV102501T nov., isolated from isolated from a monsoon evergreen broad-leaved forest soil.</title>
        <authorList>
            <person name="Lv Y."/>
        </authorList>
    </citation>
    <scope>NUCLEOTIDE SEQUENCE [LARGE SCALE GENOMIC DNA]</scope>
    <source>
        <strain evidence="7 8">GDMCC 1.1325</strain>
    </source>
</reference>
<dbReference type="CDD" id="cd19531">
    <property type="entry name" value="LCL_NRPS-like"/>
    <property type="match status" value="1"/>
</dbReference>
<gene>
    <name evidence="7" type="ORF">DF182_32060</name>
</gene>
<dbReference type="FunFam" id="3.40.50.12780:FF:000012">
    <property type="entry name" value="Non-ribosomal peptide synthetase"/>
    <property type="match status" value="1"/>
</dbReference>
<dbReference type="InterPro" id="IPR041464">
    <property type="entry name" value="TubC_N"/>
</dbReference>
<dbReference type="Proteomes" id="UP000253410">
    <property type="component" value="Unassembled WGS sequence"/>
</dbReference>
<dbReference type="Gene3D" id="3.30.559.10">
    <property type="entry name" value="Chloramphenicol acetyltransferase-like domain"/>
    <property type="match status" value="4"/>
</dbReference>
<dbReference type="GO" id="GO:0005737">
    <property type="term" value="C:cytoplasm"/>
    <property type="evidence" value="ECO:0007669"/>
    <property type="project" value="TreeGrafter"/>
</dbReference>
<keyword evidence="3" id="KW-0596">Phosphopantetheine</keyword>
<dbReference type="PROSITE" id="PS00455">
    <property type="entry name" value="AMP_BINDING"/>
    <property type="match status" value="2"/>
</dbReference>
<dbReference type="PANTHER" id="PTHR45527:SF1">
    <property type="entry name" value="FATTY ACID SYNTHASE"/>
    <property type="match status" value="1"/>
</dbReference>
<dbReference type="GO" id="GO:0043041">
    <property type="term" value="P:amino acid activation for nonribosomal peptide biosynthetic process"/>
    <property type="evidence" value="ECO:0007669"/>
    <property type="project" value="TreeGrafter"/>
</dbReference>
<dbReference type="FunFam" id="1.10.1200.10:FF:000005">
    <property type="entry name" value="Nonribosomal peptide synthetase 1"/>
    <property type="match status" value="2"/>
</dbReference>
<dbReference type="SMART" id="SM00823">
    <property type="entry name" value="PKS_PP"/>
    <property type="match status" value="1"/>
</dbReference>
<dbReference type="SUPFAM" id="SSF56801">
    <property type="entry name" value="Acetyl-CoA synthetase-like"/>
    <property type="match status" value="2"/>
</dbReference>
<comment type="caution">
    <text evidence="7">The sequence shown here is derived from an EMBL/GenBank/DDBJ whole genome shotgun (WGS) entry which is preliminary data.</text>
</comment>
<dbReference type="Gene3D" id="1.10.1200.10">
    <property type="entry name" value="ACP-like"/>
    <property type="match status" value="2"/>
</dbReference>
<dbReference type="Gene3D" id="3.30.300.30">
    <property type="match status" value="2"/>
</dbReference>
<comment type="similarity">
    <text evidence="2">Belongs to the ATP-dependent AMP-binding enzyme family.</text>
</comment>
<dbReference type="Pfam" id="PF00550">
    <property type="entry name" value="PP-binding"/>
    <property type="match status" value="2"/>
</dbReference>
<evidence type="ECO:0000313" key="7">
    <source>
        <dbReference type="EMBL" id="RBL88157.1"/>
    </source>
</evidence>
<dbReference type="InterPro" id="IPR001242">
    <property type="entry name" value="Condensation_dom"/>
</dbReference>
<dbReference type="InterPro" id="IPR042099">
    <property type="entry name" value="ANL_N_sf"/>
</dbReference>
<dbReference type="CDD" id="cd19534">
    <property type="entry name" value="E_NRPS"/>
    <property type="match status" value="1"/>
</dbReference>
<dbReference type="Gene3D" id="3.30.559.30">
    <property type="entry name" value="Nonribosomal peptide synthetase, condensation domain"/>
    <property type="match status" value="4"/>
</dbReference>
<dbReference type="RefSeq" id="WP_113619984.1">
    <property type="nucleotide sequence ID" value="NZ_QFFJ01000003.1"/>
</dbReference>
<dbReference type="FunFam" id="2.30.38.10:FF:000001">
    <property type="entry name" value="Non-ribosomal peptide synthetase PvdI"/>
    <property type="match status" value="1"/>
</dbReference>
<dbReference type="NCBIfam" id="TIGR01733">
    <property type="entry name" value="AA-adenyl-dom"/>
    <property type="match status" value="1"/>
</dbReference>
<evidence type="ECO:0000256" key="3">
    <source>
        <dbReference type="ARBA" id="ARBA00022450"/>
    </source>
</evidence>
<dbReference type="InterPro" id="IPR020806">
    <property type="entry name" value="PKS_PP-bd"/>
</dbReference>
<dbReference type="Pfam" id="PF00501">
    <property type="entry name" value="AMP-binding"/>
    <property type="match status" value="2"/>
</dbReference>
<name>A0A365XPB3_9BACT</name>
<dbReference type="SUPFAM" id="SSF47336">
    <property type="entry name" value="ACP-like"/>
    <property type="match status" value="2"/>
</dbReference>
<dbReference type="InterPro" id="IPR036736">
    <property type="entry name" value="ACP-like_sf"/>
</dbReference>
<sequence length="3057" mass="339671">MSDFAKAVGILNTAREKGIDIFLEEGRLRFRVPRGKNIDASFLERLKAHKDSLLHFLHHNPAGTEATVAGSILPARAQHSGHIPLSYSQERLWTLDRLKGSTEYHLFNSYQCEDEREAASIVFALNEMVNRHEVLRTVIKAENGIPYQVVLPRNSWQDRHYSVADVTAEMLAEKVEAAQRRPFDLAADHMLRATLFRIRDKGCLLIVVMHHIAADGWSEGILLQETGALYQAHRNGTVATLAPLPLQYADYAIWQRSYLTGEVLEKRLTYWKEQLAGVASQGALLPYTRSLAADNSGHAGEFETTPELTTALNALARQEGVTPFMLLLAACKVLLYKYSGQTDISVGTPAANRAQKETEPLIGFFINTLVLRSDLGGNPAFTSLLAQIKHTTLKAYEYQDVPFEKIVEQLAPERKGNVNPLFQVMFDLQNAPGAGALQQSNTAAAGETIRYGTEMTKFDLSVSISERNGRFRVKVKSHPGIFDISALTGFCRHYEELLLAIIQDPGSAIDRLRILTTADRDRILQVFNDTALPVPEHVTIPDLLHAQLTLTPDHIALVAGPETWTYARLHAMADQLALYLQTYRQIGIGDLVGIRLERDSWMIIALLGVLKAGAAYVPVDVDYPADRVKFILEDSCCKVVIDKELLQHFSEAALPAGATPVPAGCTPDEMAYVIYTSGSTGQPKGVMVEHRSVVNLITAQLQQFGINDSDNILQFSNIAFDASVEQILLALCSGARLTLVDKATRIDPELLAAFIHTQGVTHIHMVPAMLKTLPVRHYPTLRRVIAGGDSCPLTLAAVWGQSYAFYNEYGPTETTVTSTVYRYEKTTEDQPVLSIGRPLGNTVIYILDAGRQLVPPGVPGEIYIGGKGVARGYLHRPELTAQKFVADPFVPGARMYRTGDLGKWLPDGNLLFMGRNDEQVKIRGYRIELGEIEEVLRSHAAVRDAVVAVKDNAGVPARLAAFIIPEEDCDKTILREWLKTKLPDYMVPASITSLPAFPLNANGKVDRKALPDAAIPAPAAIVQEGPRTEAEQLLAGIWCALLKVPAVGIHDNFFELGGDSITSIQLVSRVNRYGYSLHPQDVFEGQTIARLAVKLQEQQLLQPVAEQGLLTGSVALLPIQRWFLERDYPQRSHFSQAQLFQLDKAIQLPWLVAVIQALARQHDALRLTYSRNEEGWYQYYGDRIPEVVVEDLTAVPAAAFSETVTAICNRYRRQLDIHTGCMIQAVYLQTPAYADANRFFLAIHHLAVDGVSWRILLQQFQDALITIADGGTIHLGTKSNSYREWADMLTRYATTDAVMSQLGYWETIVHAYTPLSLNNTNGATPLRTERDKLYHTVRLEKGLTTALLQEVNQAYHTTINDILLAALAATCCHLTGNEQVVVGMEGHGREYIDRGMDVSNTVGWFTTEYPLLLMATRDMDPASLVIGIKEQLRQVPQKGIGYGLLRYLHPDAAIRSRLAGGKWDMVFNYLGQVDNIIAGNSRIAQATEHKGENFDPSYPSTALMDISGIIRGGELILHWGYAGADHDPAVVANWADQYLHHLEHIIAHCRQVATPVATPSDYGLAPEIGYQELAAFLRRAEKAQGTIVDMYKLSPLQKGLLFHHQYDEHDKAYLEQMCVDFPEGLEVDSFIHAWNHIIKEHTILRSSFVGDVFEIPVQCVYSEATIPCTVISLLHLDAAAQQQELARIQQEDLARGMDFTRAPLMRITLIQLSAQAYKMIWTHHHIILDGWSNPVLLSGFMRAYAAFAAGNTPLLQPEDRYSDYIRYIGKSDPQRAQTFWKEYLFGLADKTQLPFTGADATARNRGGSRIAYQQLLLDSTQTGKIRQFCQELQITVNTFIQGVWSLLLSRYTGSADTVFGVVVAGRPADLEQVEQRVGLYINNLPLRSVIQQDQTVAAWLKAIQQGHTAAREHQYVALSDIQRWGGFSGDFYDTVLIFQNYPAYTEQEGPQLLKAGKKQLDERTNYLLTLMVSSHDELKFTLGYNSELLDEGYVERIKGHIGVVIAGLLSAPEANPAAIQVLTPQEEHQLLHDFRGPVATYDMEVTLTGMWREQVQKAPQQTALICEGREISCRELDERSDQLARYLQEQYGCDHTRMIGISLPGGEWLVTVILAVLKTGAGYVPMDTALPEDRIRFMLSDAGCHLLVNQDFVDAFAARQQDFQAGAPVIPTAISDTLAVIYTSGSTSIPKGVILSHRNMLNRLYWMWETYPFGLGETACLKTSISFVDHLWELLGALLKGVPLLVVPKQVMIDTDLFIRQLATWKVTRLVLVTSLLKEILAHSEAHTLSALQYWTCSGEVLPLKVVKDFYATYQERILFNIWGSTELTADATCYNLSEAPPGEAYAAALTGTIIGRPLTNYKLYILSETLSLLPVGVIGQICVAGAGVAGGYLNQPELTADRFVPNPFEPEGWLYLSGDMGRWLPDGCVEIIGRKDSQVKIQGNRVELAEVENILLQQRDLLLEAAADTREWKGQPILVAYVIPVGTLQKEALRERLEQVLPAYMIPACFVEVSMLPLTVSGKVNRRALPDVTEADILKKAYVQPRNVREQALATAWQGVLGLTEVSITDNFYALGGNSLRAMQVVARLKQEGWLLGIVQLLKNPQINDLAAYLQPLAAAPAVLQEDDMAAAPLSASQATYCNGNGYVHASGTFSLQLQPYDRQRWTAALQALLADMAVLRMRVHVSGKIIRQQPVAATDFIPDMTFLEKSAYSEDALNALLQEARATPFDLENARGMRIYVCEAGDTAMVYIMIHHVLTDDISNKLLCRQLEALYYQSETAPLNGLGNQVFTHALQQWLASREGLEQQQRWMDILATATAQAPVFRMPVTADAQVATHHLRIPAATYTQISRYCARAGVTVSSWMLAVTGCFQYLVYPQMSSWLMNIITDGREVPMAGFDAGPAVGQFSNIIPVCLSLEKNMTFSSFLQHTHQAHLTTRALQQVPGALLHDSFRQQQGTALQQYLAGLFNYRERTDRLLPATPPPADNSARREDYPLQLKCDVYQDGLLLNIRTAGDLFPDITLLQQLITRLSAPDFTDVPVSELLATISMASIF</sequence>
<dbReference type="InterPro" id="IPR020845">
    <property type="entry name" value="AMP-binding_CS"/>
</dbReference>
<dbReference type="InterPro" id="IPR000873">
    <property type="entry name" value="AMP-dep_synth/lig_dom"/>
</dbReference>
<dbReference type="PANTHER" id="PTHR45527">
    <property type="entry name" value="NONRIBOSOMAL PEPTIDE SYNTHETASE"/>
    <property type="match status" value="1"/>
</dbReference>
<dbReference type="Pfam" id="PF18563">
    <property type="entry name" value="TubC_N"/>
    <property type="match status" value="1"/>
</dbReference>
<evidence type="ECO:0000256" key="1">
    <source>
        <dbReference type="ARBA" id="ARBA00001957"/>
    </source>
</evidence>
<evidence type="ECO:0000259" key="6">
    <source>
        <dbReference type="PROSITE" id="PS50075"/>
    </source>
</evidence>
<comment type="cofactor">
    <cofactor evidence="1">
        <name>pantetheine 4'-phosphate</name>
        <dbReference type="ChEBI" id="CHEBI:47942"/>
    </cofactor>
</comment>
<evidence type="ECO:0000313" key="8">
    <source>
        <dbReference type="Proteomes" id="UP000253410"/>
    </source>
</evidence>
<dbReference type="Pfam" id="PF13193">
    <property type="entry name" value="AMP-binding_C"/>
    <property type="match status" value="1"/>
</dbReference>
<dbReference type="Gene3D" id="1.10.10.1830">
    <property type="entry name" value="Non-ribosomal peptide synthase, adenylation domain"/>
    <property type="match status" value="1"/>
</dbReference>
<dbReference type="GO" id="GO:0031177">
    <property type="term" value="F:phosphopantetheine binding"/>
    <property type="evidence" value="ECO:0007669"/>
    <property type="project" value="InterPro"/>
</dbReference>
<evidence type="ECO:0000256" key="2">
    <source>
        <dbReference type="ARBA" id="ARBA00006432"/>
    </source>
</evidence>
<dbReference type="InterPro" id="IPR006162">
    <property type="entry name" value="Ppantetheine_attach_site"/>
</dbReference>
<dbReference type="Gene3D" id="3.40.50.12780">
    <property type="entry name" value="N-terminal domain of ligase-like"/>
    <property type="match status" value="1"/>
</dbReference>
<dbReference type="PROSITE" id="PS00012">
    <property type="entry name" value="PHOSPHOPANTETHEINE"/>
    <property type="match status" value="2"/>
</dbReference>
<dbReference type="NCBIfam" id="TIGR01720">
    <property type="entry name" value="NRPS-para261"/>
    <property type="match status" value="1"/>
</dbReference>
<keyword evidence="5" id="KW-0677">Repeat</keyword>
<proteinExistence type="inferred from homology"/>
<accession>A0A365XPB3</accession>
<dbReference type="InterPro" id="IPR025110">
    <property type="entry name" value="AMP-bd_C"/>
</dbReference>
<feature type="domain" description="Carrier" evidence="6">
    <location>
        <begin position="1025"/>
        <end position="1099"/>
    </location>
</feature>
<dbReference type="InterPro" id="IPR010071">
    <property type="entry name" value="AA_adenyl_dom"/>
</dbReference>
<dbReference type="Pfam" id="PF00668">
    <property type="entry name" value="Condensation"/>
    <property type="match status" value="4"/>
</dbReference>
<dbReference type="Gene3D" id="2.30.38.10">
    <property type="entry name" value="Luciferase, Domain 3"/>
    <property type="match status" value="1"/>
</dbReference>
<dbReference type="InterPro" id="IPR044894">
    <property type="entry name" value="TubC_N_sf"/>
</dbReference>
<dbReference type="Gene3D" id="3.40.50.980">
    <property type="match status" value="2"/>
</dbReference>
<organism evidence="7 8">
    <name type="scientific">Chitinophaga flava</name>
    <dbReference type="NCBI Taxonomy" id="2259036"/>
    <lineage>
        <taxon>Bacteria</taxon>
        <taxon>Pseudomonadati</taxon>
        <taxon>Bacteroidota</taxon>
        <taxon>Chitinophagia</taxon>
        <taxon>Chitinophagales</taxon>
        <taxon>Chitinophagaceae</taxon>
        <taxon>Chitinophaga</taxon>
    </lineage>
</organism>
<dbReference type="GO" id="GO:0044550">
    <property type="term" value="P:secondary metabolite biosynthetic process"/>
    <property type="evidence" value="ECO:0007669"/>
    <property type="project" value="UniProtKB-ARBA"/>
</dbReference>
<dbReference type="CDD" id="cd19543">
    <property type="entry name" value="DCL_NRPS"/>
    <property type="match status" value="1"/>
</dbReference>
<dbReference type="InterPro" id="IPR009081">
    <property type="entry name" value="PP-bd_ACP"/>
</dbReference>
<dbReference type="PROSITE" id="PS50075">
    <property type="entry name" value="CARRIER"/>
    <property type="match status" value="2"/>
</dbReference>